<sequence>MFNLILLFFDFTLFILSFAFIILDAKNHQENLYKDLKNNKLPKRSSYGLLFSFLALILAIVISLGYY</sequence>
<reference evidence="2" key="1">
    <citation type="journal article" date="2015" name="Nature">
        <title>Complex archaea that bridge the gap between prokaryotes and eukaryotes.</title>
        <authorList>
            <person name="Spang A."/>
            <person name="Saw J.H."/>
            <person name="Jorgensen S.L."/>
            <person name="Zaremba-Niedzwiedzka K."/>
            <person name="Martijn J."/>
            <person name="Lind A.E."/>
            <person name="van Eijk R."/>
            <person name="Schleper C."/>
            <person name="Guy L."/>
            <person name="Ettema T.J."/>
        </authorList>
    </citation>
    <scope>NUCLEOTIDE SEQUENCE</scope>
</reference>
<protein>
    <submittedName>
        <fullName evidence="2">Uncharacterized protein</fullName>
    </submittedName>
</protein>
<evidence type="ECO:0000313" key="2">
    <source>
        <dbReference type="EMBL" id="KKN67849.1"/>
    </source>
</evidence>
<organism evidence="2">
    <name type="scientific">marine sediment metagenome</name>
    <dbReference type="NCBI Taxonomy" id="412755"/>
    <lineage>
        <taxon>unclassified sequences</taxon>
        <taxon>metagenomes</taxon>
        <taxon>ecological metagenomes</taxon>
    </lineage>
</organism>
<feature type="transmembrane region" description="Helical" evidence="1">
    <location>
        <begin position="6"/>
        <end position="25"/>
    </location>
</feature>
<evidence type="ECO:0000256" key="1">
    <source>
        <dbReference type="SAM" id="Phobius"/>
    </source>
</evidence>
<dbReference type="EMBL" id="LAZR01000464">
    <property type="protein sequence ID" value="KKN67849.1"/>
    <property type="molecule type" value="Genomic_DNA"/>
</dbReference>
<keyword evidence="1" id="KW-0472">Membrane</keyword>
<keyword evidence="1" id="KW-0812">Transmembrane</keyword>
<gene>
    <name evidence="2" type="ORF">LCGC14_0457290</name>
</gene>
<accession>A0A0F9SLE7</accession>
<feature type="transmembrane region" description="Helical" evidence="1">
    <location>
        <begin position="46"/>
        <end position="66"/>
    </location>
</feature>
<name>A0A0F9SLE7_9ZZZZ</name>
<proteinExistence type="predicted"/>
<keyword evidence="1" id="KW-1133">Transmembrane helix</keyword>
<comment type="caution">
    <text evidence="2">The sequence shown here is derived from an EMBL/GenBank/DDBJ whole genome shotgun (WGS) entry which is preliminary data.</text>
</comment>
<dbReference type="AlphaFoldDB" id="A0A0F9SLE7"/>